<keyword evidence="1" id="KW-1133">Transmembrane helix</keyword>
<keyword evidence="1" id="KW-0812">Transmembrane</keyword>
<name>A0A932I1X0_UNCTE</name>
<comment type="caution">
    <text evidence="2">The sequence shown here is derived from an EMBL/GenBank/DDBJ whole genome shotgun (WGS) entry which is preliminary data.</text>
</comment>
<organism evidence="2 3">
    <name type="scientific">Tectimicrobiota bacterium</name>
    <dbReference type="NCBI Taxonomy" id="2528274"/>
    <lineage>
        <taxon>Bacteria</taxon>
        <taxon>Pseudomonadati</taxon>
        <taxon>Nitrospinota/Tectimicrobiota group</taxon>
        <taxon>Candidatus Tectimicrobiota</taxon>
    </lineage>
</organism>
<dbReference type="Proteomes" id="UP000782312">
    <property type="component" value="Unassembled WGS sequence"/>
</dbReference>
<reference evidence="2" key="1">
    <citation type="submission" date="2020-07" db="EMBL/GenBank/DDBJ databases">
        <title>Huge and variable diversity of episymbiotic CPR bacteria and DPANN archaea in groundwater ecosystems.</title>
        <authorList>
            <person name="He C.Y."/>
            <person name="Keren R."/>
            <person name="Whittaker M."/>
            <person name="Farag I.F."/>
            <person name="Doudna J."/>
            <person name="Cate J.H.D."/>
            <person name="Banfield J.F."/>
        </authorList>
    </citation>
    <scope>NUCLEOTIDE SEQUENCE</scope>
    <source>
        <strain evidence="2">NC_groundwater_763_Ag_S-0.2um_68_21</strain>
    </source>
</reference>
<keyword evidence="1" id="KW-0472">Membrane</keyword>
<proteinExistence type="predicted"/>
<accession>A0A932I1X0</accession>
<evidence type="ECO:0000313" key="3">
    <source>
        <dbReference type="Proteomes" id="UP000782312"/>
    </source>
</evidence>
<evidence type="ECO:0000256" key="1">
    <source>
        <dbReference type="SAM" id="Phobius"/>
    </source>
</evidence>
<dbReference type="EMBL" id="JACPUR010000019">
    <property type="protein sequence ID" value="MBI3127729.1"/>
    <property type="molecule type" value="Genomic_DNA"/>
</dbReference>
<protein>
    <submittedName>
        <fullName evidence="2">Uncharacterized protein</fullName>
    </submittedName>
</protein>
<gene>
    <name evidence="2" type="ORF">HYZ11_09015</name>
</gene>
<evidence type="ECO:0000313" key="2">
    <source>
        <dbReference type="EMBL" id="MBI3127729.1"/>
    </source>
</evidence>
<sequence length="205" mass="23397">MDWNSWAGIAAIAGFVAVAALFRRWNTDRKMKPLRAVFDGGQYERKGIGLGETRYVGRYNGRRAVINYDPPSPGKEGMLSLELACRIPWSFYVRVLKKQRLMGWMAKSGQKLELNDPALDARLALHSDTPGPALRWFNDPEVKALVARWITEEDAVFIAQRESNDLKERALVVQYSYMIPLRTEENMRLLLNRLEWLALKAEAAG</sequence>
<dbReference type="AlphaFoldDB" id="A0A932I1X0"/>
<feature type="transmembrane region" description="Helical" evidence="1">
    <location>
        <begin position="6"/>
        <end position="25"/>
    </location>
</feature>